<dbReference type="PROSITE" id="PS50801">
    <property type="entry name" value="STAS"/>
    <property type="match status" value="1"/>
</dbReference>
<protein>
    <recommendedName>
        <fullName evidence="2">Anti-sigma factor antagonist</fullName>
    </recommendedName>
</protein>
<proteinExistence type="inferred from homology"/>
<dbReference type="SUPFAM" id="SSF52091">
    <property type="entry name" value="SpoIIaa-like"/>
    <property type="match status" value="1"/>
</dbReference>
<dbReference type="InterPro" id="IPR002645">
    <property type="entry name" value="STAS_dom"/>
</dbReference>
<dbReference type="EMBL" id="PNIN01000041">
    <property type="protein sequence ID" value="PMP71447.1"/>
    <property type="molecule type" value="Genomic_DNA"/>
</dbReference>
<dbReference type="PANTHER" id="PTHR33495:SF2">
    <property type="entry name" value="ANTI-SIGMA FACTOR ANTAGONIST TM_1081-RELATED"/>
    <property type="match status" value="1"/>
</dbReference>
<dbReference type="GO" id="GO:0043856">
    <property type="term" value="F:anti-sigma factor antagonist activity"/>
    <property type="evidence" value="ECO:0007669"/>
    <property type="project" value="InterPro"/>
</dbReference>
<dbReference type="Proteomes" id="UP000242881">
    <property type="component" value="Unassembled WGS sequence"/>
</dbReference>
<evidence type="ECO:0000313" key="5">
    <source>
        <dbReference type="Proteomes" id="UP000242881"/>
    </source>
</evidence>
<feature type="domain" description="STAS" evidence="3">
    <location>
        <begin position="1"/>
        <end position="107"/>
    </location>
</feature>
<evidence type="ECO:0000259" key="3">
    <source>
        <dbReference type="PROSITE" id="PS50801"/>
    </source>
</evidence>
<dbReference type="Pfam" id="PF01740">
    <property type="entry name" value="STAS"/>
    <property type="match status" value="1"/>
</dbReference>
<name>A0A2J6WM20_9BACT</name>
<dbReference type="InterPro" id="IPR003658">
    <property type="entry name" value="Anti-sigma_ant"/>
</dbReference>
<comment type="similarity">
    <text evidence="1 2">Belongs to the anti-sigma-factor antagonist family.</text>
</comment>
<gene>
    <name evidence="4" type="ORF">C0187_04155</name>
</gene>
<evidence type="ECO:0000313" key="4">
    <source>
        <dbReference type="EMBL" id="PMP71447.1"/>
    </source>
</evidence>
<dbReference type="InterPro" id="IPR036513">
    <property type="entry name" value="STAS_dom_sf"/>
</dbReference>
<dbReference type="NCBIfam" id="TIGR00377">
    <property type="entry name" value="ant_ant_sig"/>
    <property type="match status" value="1"/>
</dbReference>
<dbReference type="RefSeq" id="WP_424605557.1">
    <property type="nucleotide sequence ID" value="NZ_JBNAVA010000005.1"/>
</dbReference>
<sequence length="107" mass="12114">MFDVKEVGGTNVVYLKGEVNAQSGVELKNHVLEIFKKTNTVVLSFKGVMYMNSSGLREIIDLLKRSKKENKNLRLCDMSNDIKEMFAFTGLDKVFKIYSDESQALKG</sequence>
<dbReference type="AlphaFoldDB" id="A0A2J6WM20"/>
<reference evidence="4 5" key="1">
    <citation type="submission" date="2018-01" db="EMBL/GenBank/DDBJ databases">
        <title>Metagenomic assembled genomes from two thermal pools in the Uzon Caldera, Kamchatka, Russia.</title>
        <authorList>
            <person name="Wilkins L."/>
            <person name="Ettinger C."/>
        </authorList>
    </citation>
    <scope>NUCLEOTIDE SEQUENCE [LARGE SCALE GENOMIC DNA]</scope>
    <source>
        <strain evidence="4">ZAV-05</strain>
    </source>
</reference>
<evidence type="ECO:0000256" key="1">
    <source>
        <dbReference type="ARBA" id="ARBA00009013"/>
    </source>
</evidence>
<dbReference type="Gene3D" id="3.30.750.24">
    <property type="entry name" value="STAS domain"/>
    <property type="match status" value="1"/>
</dbReference>
<accession>A0A2J6WM20</accession>
<dbReference type="PANTHER" id="PTHR33495">
    <property type="entry name" value="ANTI-SIGMA FACTOR ANTAGONIST TM_1081-RELATED-RELATED"/>
    <property type="match status" value="1"/>
</dbReference>
<dbReference type="CDD" id="cd07043">
    <property type="entry name" value="STAS_anti-anti-sigma_factors"/>
    <property type="match status" value="1"/>
</dbReference>
<organism evidence="4 5">
    <name type="scientific">Calditerrivibrio nitroreducens</name>
    <dbReference type="NCBI Taxonomy" id="477976"/>
    <lineage>
        <taxon>Bacteria</taxon>
        <taxon>Pseudomonadati</taxon>
        <taxon>Deferribacterota</taxon>
        <taxon>Deferribacteres</taxon>
        <taxon>Deferribacterales</taxon>
        <taxon>Calditerrivibrionaceae</taxon>
    </lineage>
</organism>
<evidence type="ECO:0000256" key="2">
    <source>
        <dbReference type="RuleBase" id="RU003749"/>
    </source>
</evidence>
<comment type="caution">
    <text evidence="4">The sequence shown here is derived from an EMBL/GenBank/DDBJ whole genome shotgun (WGS) entry which is preliminary data.</text>
</comment>